<evidence type="ECO:0000313" key="1">
    <source>
        <dbReference type="EMBL" id="SFJ89676.1"/>
    </source>
</evidence>
<dbReference type="AlphaFoldDB" id="A0A1I3V5N0"/>
<name>A0A1I3V5N0_HALDA</name>
<protein>
    <submittedName>
        <fullName evidence="1">Uncharacterized protein</fullName>
    </submittedName>
</protein>
<gene>
    <name evidence="1" type="ORF">SAMN04487936_105112</name>
</gene>
<dbReference type="Proteomes" id="UP000183557">
    <property type="component" value="Unassembled WGS sequence"/>
</dbReference>
<evidence type="ECO:0000313" key="2">
    <source>
        <dbReference type="Proteomes" id="UP000183557"/>
    </source>
</evidence>
<proteinExistence type="predicted"/>
<organism evidence="1 2">
    <name type="scientific">Halobacillus dabanensis</name>
    <dbReference type="NCBI Taxonomy" id="240302"/>
    <lineage>
        <taxon>Bacteria</taxon>
        <taxon>Bacillati</taxon>
        <taxon>Bacillota</taxon>
        <taxon>Bacilli</taxon>
        <taxon>Bacillales</taxon>
        <taxon>Bacillaceae</taxon>
        <taxon>Halobacillus</taxon>
    </lineage>
</organism>
<sequence length="48" mass="5273">MASPDSILIRDPGPLFLRGIFLAEEFISHLKLGMFLQTVMLALGKDGL</sequence>
<keyword evidence="2" id="KW-1185">Reference proteome</keyword>
<reference evidence="2" key="1">
    <citation type="submission" date="2016-10" db="EMBL/GenBank/DDBJ databases">
        <authorList>
            <person name="Varghese N."/>
            <person name="Submissions S."/>
        </authorList>
    </citation>
    <scope>NUCLEOTIDE SEQUENCE [LARGE SCALE GENOMIC DNA]</scope>
    <source>
        <strain evidence="2">CGMCC 1.3704</strain>
    </source>
</reference>
<dbReference type="RefSeq" id="WP_167360062.1">
    <property type="nucleotide sequence ID" value="NZ_FOSB01000005.1"/>
</dbReference>
<accession>A0A1I3V5N0</accession>
<dbReference type="EMBL" id="FOSB01000005">
    <property type="protein sequence ID" value="SFJ89676.1"/>
    <property type="molecule type" value="Genomic_DNA"/>
</dbReference>